<gene>
    <name evidence="4" type="ORF">F2Q68_00042223</name>
    <name evidence="3" type="ORF">F2Q70_00041564</name>
</gene>
<dbReference type="SUPFAM" id="SSF52200">
    <property type="entry name" value="Toll/Interleukin receptor TIR domain"/>
    <property type="match status" value="1"/>
</dbReference>
<feature type="region of interest" description="Disordered" evidence="1">
    <location>
        <begin position="1"/>
        <end position="21"/>
    </location>
</feature>
<comment type="caution">
    <text evidence="3">The sequence shown here is derived from an EMBL/GenBank/DDBJ whole genome shotgun (WGS) entry which is preliminary data.</text>
</comment>
<evidence type="ECO:0000259" key="2">
    <source>
        <dbReference type="PROSITE" id="PS50104"/>
    </source>
</evidence>
<dbReference type="PROSITE" id="PS50104">
    <property type="entry name" value="TIR"/>
    <property type="match status" value="1"/>
</dbReference>
<sequence length="301" mass="33089">MESLNKVIGRGRQPRSRAIEDQKIKDEVQRSLSLLVEKVTTETKAPSKTVGVTLEDPTVTTETTPTSAKSRTKSGVNETLGGSGDKVDPRSSCEARKEDMMWGAVSPLWCLRGPTSAPPPPPPPLVPAVSNPASPTWRTPPPPPWVLPLPDKHELSTQNLKAIALDMDFGYDLSRNGIKSFKSESWKEKSFKPIDRQTLEALTESKVAVVMTSDEEASSVGFLEELLVIPEFQEKRSLTVIPILLTKHPLDIEEVSQLFPERDRMWRTVIAKLENIAAQYSLSRNLAVIHGTHAPDQAGGG</sequence>
<protein>
    <recommendedName>
        <fullName evidence="2">TIR domain-containing protein</fullName>
    </recommendedName>
</protein>
<feature type="compositionally biased region" description="Low complexity" evidence="1">
    <location>
        <begin position="52"/>
        <end position="66"/>
    </location>
</feature>
<dbReference type="EMBL" id="QGKY02000190">
    <property type="protein sequence ID" value="KAF2588519.1"/>
    <property type="molecule type" value="Genomic_DNA"/>
</dbReference>
<evidence type="ECO:0000256" key="1">
    <source>
        <dbReference type="SAM" id="MobiDB-lite"/>
    </source>
</evidence>
<proteinExistence type="predicted"/>
<dbReference type="AlphaFoldDB" id="A0A8S9K325"/>
<name>A0A8S9K325_BRACR</name>
<dbReference type="GO" id="GO:0007165">
    <property type="term" value="P:signal transduction"/>
    <property type="evidence" value="ECO:0007669"/>
    <property type="project" value="InterPro"/>
</dbReference>
<evidence type="ECO:0000313" key="3">
    <source>
        <dbReference type="EMBL" id="KAF2588519.1"/>
    </source>
</evidence>
<feature type="compositionally biased region" description="Polar residues" evidence="1">
    <location>
        <begin position="67"/>
        <end position="77"/>
    </location>
</feature>
<dbReference type="Proteomes" id="UP000712281">
    <property type="component" value="Unassembled WGS sequence"/>
</dbReference>
<dbReference type="Pfam" id="PF01582">
    <property type="entry name" value="TIR"/>
    <property type="match status" value="1"/>
</dbReference>
<dbReference type="InterPro" id="IPR000157">
    <property type="entry name" value="TIR_dom"/>
</dbReference>
<organism evidence="3">
    <name type="scientific">Brassica cretica</name>
    <name type="common">Mustard</name>
    <dbReference type="NCBI Taxonomy" id="69181"/>
    <lineage>
        <taxon>Eukaryota</taxon>
        <taxon>Viridiplantae</taxon>
        <taxon>Streptophyta</taxon>
        <taxon>Embryophyta</taxon>
        <taxon>Tracheophyta</taxon>
        <taxon>Spermatophyta</taxon>
        <taxon>Magnoliopsida</taxon>
        <taxon>eudicotyledons</taxon>
        <taxon>Gunneridae</taxon>
        <taxon>Pentapetalae</taxon>
        <taxon>rosids</taxon>
        <taxon>malvids</taxon>
        <taxon>Brassicales</taxon>
        <taxon>Brassicaceae</taxon>
        <taxon>Brassiceae</taxon>
        <taxon>Brassica</taxon>
    </lineage>
</organism>
<accession>A0A8S9K325</accession>
<feature type="domain" description="TIR" evidence="2">
    <location>
        <begin position="142"/>
        <end position="273"/>
    </location>
</feature>
<dbReference type="InterPro" id="IPR035897">
    <property type="entry name" value="Toll_tir_struct_dom_sf"/>
</dbReference>
<evidence type="ECO:0000313" key="4">
    <source>
        <dbReference type="EMBL" id="KAF2620040.1"/>
    </source>
</evidence>
<dbReference type="Gene3D" id="3.40.50.10140">
    <property type="entry name" value="Toll/interleukin-1 receptor homology (TIR) domain"/>
    <property type="match status" value="1"/>
</dbReference>
<dbReference type="EMBL" id="QGKW02000007">
    <property type="protein sequence ID" value="KAF2620040.1"/>
    <property type="molecule type" value="Genomic_DNA"/>
</dbReference>
<feature type="region of interest" description="Disordered" evidence="1">
    <location>
        <begin position="42"/>
        <end position="91"/>
    </location>
</feature>
<reference evidence="3" key="1">
    <citation type="submission" date="2019-12" db="EMBL/GenBank/DDBJ databases">
        <title>Genome sequencing and annotation of Brassica cretica.</title>
        <authorList>
            <person name="Studholme D.J."/>
            <person name="Sarris P.F."/>
        </authorList>
    </citation>
    <scope>NUCLEOTIDE SEQUENCE</scope>
    <source>
        <strain evidence="4">PFS-001/15</strain>
        <strain evidence="3">PFS-102/07</strain>
        <tissue evidence="3">Leaf</tissue>
    </source>
</reference>